<evidence type="ECO:0000313" key="1">
    <source>
        <dbReference type="EMBL" id="KAI4589339.1"/>
    </source>
</evidence>
<comment type="caution">
    <text evidence="1">The sequence shown here is derived from an EMBL/GenBank/DDBJ whole genome shotgun (WGS) entry which is preliminary data.</text>
</comment>
<gene>
    <name evidence="1" type="ORF">MJG53_003747</name>
</gene>
<sequence>MVIPLLLHVFSPSGLALSVPDDPEGVSPDPGSGNGVLPNVSEEKVSPTRARNMKDFENQITELKKENFNLKLRIYFLEESLQRERGGRSERACKTNIELKVEVESLKRELQERERLLIQASKAVESLAGGGSSEVQRVKEDAQKKVRQVEDVLTKRIHLLEEDVKAAQAELEKAFAGTESEKALRLSLESKLSEMKKMREGSLEMAAVLEGKDRLIEELKLSLKSKDALIQCLKEEKSQMASPDETVSSGELQGLSSALRGDGEGEAEAAQMEREKERNRFEERIQALREDLREKEREIATEKKNSLKRDKAIQGLTMALKVKEKEIEELNSEIEVLSAAFAKAREAPQEAQTQKFQASEDYEAALLEKAALLAELRSENLSKSTENHRLRRSIKKVTQELSNLQQERERLEKALEAAHQERSKGDQERERLERALEAAHQERSKGDHTLHDLRNEVEKLRSEVSEREKAVENCYKSLLSESNKKLQSQEQVIRSLRESAAQKDLLLQKFTERDLEAEQRSCASGTAEDPEFRSEGAVAEECSSQPPGGKGGFSEEKQQLSYEELIQVVKKERDIYAHLVKSLQDSDSVSALQAELSSVFALRKRLEWDVLSYQHLRKALEEQISEIRRREEETFSFYSDQTSYLSICLEEHNRLQVEHFSQEELKKKVGDLIQLVKELYADNQHLKKTIFDLSCVGFPGDNKPESVDQTELLASKEDADSTGAGEEDEDGLLSDECLEQSRKTVEDSSKGGCKNGYLRHADSSILDYGGAHTSGGPGDQGLEEGELVSLLAPLFSEKAVRFLESRPNLLKALCERLLEQMCLTEQEATEGHLGAKTEKMLRQAAVQLRGRSEFGHFIQASSSPVPPDELQWPREVQLAQGAEASKAEQKDASVQTSAVEGDMLRSGHKGPREAWEEQPADTVFSAGRRLEEPCRMLGRQATAPAFPRRTEKDAKKSRLPVLIKPSRSLGSVCRLPASQEAVAHLQAQVLKLQGELKELKIRNKQLHQKLILAEAMTEGRPAPEEALPKGSEVYQPDDPAILPPGDEDPSEDFPATHLSSNSQFSTKISVVGTDPLESTDTSNDKENLERKICDLETELEGYRSFILQLQRHSRFSEAVITVLCGTEGAQDGLSKSKGSADEEEMTFSSLRQVRFVKHMKILHPLGPKMMDGGRPESLGQQLVGQECELQQEQNLNVELFGGIHNLQNKIRDLSSSRYDSLVQAQARELSLQRQQIKDSHSICVVYRQHVNTMIKAFEELLQASDVDQCVAEGFQEQLHQCAALLEQLETLFLKGDSAEAEKKTQREARERTEEDSFTHQHALPESPAPSACRAASDCGLSEKSCSSEDQKQDSEAEKASGLANNFSQDLLMEHIQEIRSLRKRLEESIKTNEKLRKQLERQGAERDQGSSNVLAYGPEVHNSLTSEVRFLRKQNQALNTMLAKGSRDKQKENEKLREALSRKAASLEHLQQELAAVRAEKERLQTEADGKESQNQRLLQEACHGRWALSRLQEESALRQQLLLQSDKLLRALRAELKVYETLDREQRRPQEAGVEASREGWRGQDLLGHLHGLLAEVQALQVLLEKSIKTNMTLQSWLEERLVQDGEKAREAALELALQALSAPEQPLPLDEPDGDKCPMATDNSCDLFDLTPEMPPGSASEMPPLSGNDMDTLSCDSGSSVVSTSCMSSLVPSHHLWVSKSGRHVLGLAEDYDALCEQIGQGQTLLTEMDLQIREAPGPISQELVTKGPHEAPPSSFVTGVSTARRMLDEAARLLACFWKVSPPTNGQCTLHCEQTGELKAEISKLHKKLFEQEKKLQSTLKLLQLSKNQEKVIFDQLVVTHKVLRKARGNLEAVYHRVDGLVGGEGLSEVFRFLASTSTFQGNRLSPPILCLSLMKQIRIFASEYSTGPCSSERPASGAKIYAAENQLCGPEGTGVPPARFWALFSRAESMNPAPPLANRASSSREITRCQDWKELGSLRGQRQCSPESSGRGGGAVVRPMRMRTSALPRNSVDGSGPEEAGRVDLGLLLLLLLLPAALFHTGEQERPPEDMRERCSSGRKMELAQDESPKRTKGCLLHLLSPPSTWATASPSLRRGCCAASSSKPPLTSMAAFKCFCAALLWHVVRDSSGWSCPAAGDVQDLTDSFTLVVCVEGQCLLKASPCLSTERANSIPMDVSGAESTSSWPQAGQMLLGSSGLLEYQDKRDPWDWAERSPCIIHEPLVNVASKALGKEMPEPMKHKILFLKLSEAQPELSLQRWAQSGGSVKVYWPELMGFVIKTERSEGSELHLPELANAVLIERTYWSPGQHPTVGLEQCYLRWLRGALLLSRPSVSSSIRV</sequence>
<dbReference type="Proteomes" id="UP001057279">
    <property type="component" value="Linkage Group LG02"/>
</dbReference>
<evidence type="ECO:0000313" key="2">
    <source>
        <dbReference type="Proteomes" id="UP001057279"/>
    </source>
</evidence>
<keyword evidence="2" id="KW-1185">Reference proteome</keyword>
<organism evidence="1 2">
    <name type="scientific">Ovis ammon polii x Ovis aries</name>
    <dbReference type="NCBI Taxonomy" id="2918886"/>
    <lineage>
        <taxon>Eukaryota</taxon>
        <taxon>Metazoa</taxon>
        <taxon>Chordata</taxon>
        <taxon>Craniata</taxon>
        <taxon>Vertebrata</taxon>
        <taxon>Euteleostomi</taxon>
        <taxon>Mammalia</taxon>
        <taxon>Eutheria</taxon>
        <taxon>Laurasiatheria</taxon>
        <taxon>Artiodactyla</taxon>
        <taxon>Ruminantia</taxon>
        <taxon>Pecora</taxon>
        <taxon>Bovidae</taxon>
        <taxon>Caprinae</taxon>
        <taxon>Ovis</taxon>
    </lineage>
</organism>
<protein>
    <submittedName>
        <fullName evidence="1">Uncharacterized protein</fullName>
    </submittedName>
</protein>
<accession>A0ACB9VH68</accession>
<reference evidence="1" key="1">
    <citation type="submission" date="2022-03" db="EMBL/GenBank/DDBJ databases">
        <title>Genomic analyses of argali, domestic sheep and their hybrids provide insights into chromosomal evolution, heterosis and genetic basis of agronomic traits.</title>
        <authorList>
            <person name="Li M."/>
        </authorList>
    </citation>
    <scope>NUCLEOTIDE SEQUENCE</scope>
    <source>
        <strain evidence="1">F1 hybrid</strain>
    </source>
</reference>
<name>A0ACB9VH68_9CETA</name>
<dbReference type="EMBL" id="CM043027">
    <property type="protein sequence ID" value="KAI4589339.1"/>
    <property type="molecule type" value="Genomic_DNA"/>
</dbReference>
<proteinExistence type="predicted"/>